<dbReference type="OMA" id="WNPEVEM"/>
<feature type="region of interest" description="Disordered" evidence="1">
    <location>
        <begin position="40"/>
        <end position="66"/>
    </location>
</feature>
<accession>A0A5N6DQ77</accession>
<organism evidence="2 3">
    <name type="scientific">Aspergillus parasiticus</name>
    <dbReference type="NCBI Taxonomy" id="5067"/>
    <lineage>
        <taxon>Eukaryota</taxon>
        <taxon>Fungi</taxon>
        <taxon>Dikarya</taxon>
        <taxon>Ascomycota</taxon>
        <taxon>Pezizomycotina</taxon>
        <taxon>Eurotiomycetes</taxon>
        <taxon>Eurotiomycetidae</taxon>
        <taxon>Eurotiales</taxon>
        <taxon>Aspergillaceae</taxon>
        <taxon>Aspergillus</taxon>
        <taxon>Aspergillus subgen. Circumdati</taxon>
    </lineage>
</organism>
<evidence type="ECO:0000256" key="1">
    <source>
        <dbReference type="SAM" id="MobiDB-lite"/>
    </source>
</evidence>
<evidence type="ECO:0000313" key="2">
    <source>
        <dbReference type="EMBL" id="KAB8207301.1"/>
    </source>
</evidence>
<evidence type="ECO:0000313" key="3">
    <source>
        <dbReference type="Proteomes" id="UP000326532"/>
    </source>
</evidence>
<sequence length="242" mass="26853">MSTTPLLWSKPNKGMALSSQTEELVIIRCRLEHIGTGIATDRARREPRAPQRSHIRNPSDVTDLSSLSSQVDRISLSGTSYRDDSTDVDFAPLQRVHVPDSVHGSSKLTVRLALWGICMLAAAPGNSTHLQTEYNYPLHSCIQIQRGFLHLSTGVVTQQVPGGAQLVEAPQNPAVANNHSFLAEHVCTAERHPSGTGLVVTLKDATLPRYIVSDENRFWSLVKQQWFRMVRGRNGDVIWEEL</sequence>
<reference evidence="2 3" key="1">
    <citation type="submission" date="2019-04" db="EMBL/GenBank/DDBJ databases">
        <title>Fungal friends and foes A comparative genomics study of 23 Aspergillus species from section Flavi.</title>
        <authorList>
            <consortium name="DOE Joint Genome Institute"/>
            <person name="Kjaerbolling I."/>
            <person name="Vesth T.C."/>
            <person name="Frisvad J.C."/>
            <person name="Nybo J.L."/>
            <person name="Theobald S."/>
            <person name="Kildgaard S."/>
            <person name="Petersen T.I."/>
            <person name="Kuo A."/>
            <person name="Sato A."/>
            <person name="Lyhne E.K."/>
            <person name="Kogle M.E."/>
            <person name="Wiebenga A."/>
            <person name="Kun R.S."/>
            <person name="Lubbers R.J."/>
            <person name="Makela M.R."/>
            <person name="Barry K."/>
            <person name="Chovatia M."/>
            <person name="Clum A."/>
            <person name="Daum C."/>
            <person name="Haridas S."/>
            <person name="He G."/>
            <person name="LaButti K."/>
            <person name="Lipzen A."/>
            <person name="Mondo S."/>
            <person name="Pangilinan J."/>
            <person name="Riley R."/>
            <person name="Salamov A."/>
            <person name="Simmons B.A."/>
            <person name="Magnuson J.K."/>
            <person name="Henrissat B."/>
            <person name="Mortensen U.H."/>
            <person name="Larsen T.O."/>
            <person name="De vries R.P."/>
            <person name="Grigoriev I.V."/>
            <person name="Machida M."/>
            <person name="Baker S.E."/>
            <person name="Andersen M.R."/>
        </authorList>
    </citation>
    <scope>NUCLEOTIDE SEQUENCE [LARGE SCALE GENOMIC DNA]</scope>
    <source>
        <strain evidence="2 3">CBS 117618</strain>
    </source>
</reference>
<gene>
    <name evidence="2" type="ORF">BDV34DRAFT_223545</name>
</gene>
<dbReference type="EMBL" id="ML734957">
    <property type="protein sequence ID" value="KAB8207301.1"/>
    <property type="molecule type" value="Genomic_DNA"/>
</dbReference>
<dbReference type="AlphaFoldDB" id="A0A5N6DQ77"/>
<dbReference type="Proteomes" id="UP000326532">
    <property type="component" value="Unassembled WGS sequence"/>
</dbReference>
<proteinExistence type="predicted"/>
<protein>
    <submittedName>
        <fullName evidence="2">Uncharacterized protein</fullName>
    </submittedName>
</protein>
<keyword evidence="3" id="KW-1185">Reference proteome</keyword>
<dbReference type="VEuPathDB" id="FungiDB:BDV34DRAFT_223545"/>
<name>A0A5N6DQ77_ASPPA</name>